<accession>A0A0C2MTW7</accession>
<dbReference type="AlphaFoldDB" id="A0A0C2MTW7"/>
<evidence type="ECO:0000313" key="3">
    <source>
        <dbReference type="Proteomes" id="UP000031668"/>
    </source>
</evidence>
<feature type="transmembrane region" description="Helical" evidence="1">
    <location>
        <begin position="160"/>
        <end position="179"/>
    </location>
</feature>
<organism evidence="2 3">
    <name type="scientific">Thelohanellus kitauei</name>
    <name type="common">Myxosporean</name>
    <dbReference type="NCBI Taxonomy" id="669202"/>
    <lineage>
        <taxon>Eukaryota</taxon>
        <taxon>Metazoa</taxon>
        <taxon>Cnidaria</taxon>
        <taxon>Myxozoa</taxon>
        <taxon>Myxosporea</taxon>
        <taxon>Bivalvulida</taxon>
        <taxon>Platysporina</taxon>
        <taxon>Myxobolidae</taxon>
        <taxon>Thelohanellus</taxon>
    </lineage>
</organism>
<protein>
    <submittedName>
        <fullName evidence="2">Uncharacterized protein</fullName>
    </submittedName>
</protein>
<gene>
    <name evidence="2" type="ORF">RF11_05641</name>
</gene>
<name>A0A0C2MTW7_THEKT</name>
<keyword evidence="1" id="KW-1133">Transmembrane helix</keyword>
<keyword evidence="1" id="KW-0812">Transmembrane</keyword>
<evidence type="ECO:0000256" key="1">
    <source>
        <dbReference type="SAM" id="Phobius"/>
    </source>
</evidence>
<reference evidence="2 3" key="1">
    <citation type="journal article" date="2014" name="Genome Biol. Evol.">
        <title>The genome of the myxosporean Thelohanellus kitauei shows adaptations to nutrient acquisition within its fish host.</title>
        <authorList>
            <person name="Yang Y."/>
            <person name="Xiong J."/>
            <person name="Zhou Z."/>
            <person name="Huo F."/>
            <person name="Miao W."/>
            <person name="Ran C."/>
            <person name="Liu Y."/>
            <person name="Zhang J."/>
            <person name="Feng J."/>
            <person name="Wang M."/>
            <person name="Wang M."/>
            <person name="Wang L."/>
            <person name="Yao B."/>
        </authorList>
    </citation>
    <scope>NUCLEOTIDE SEQUENCE [LARGE SCALE GENOMIC DNA]</scope>
    <source>
        <strain evidence="2">Wuqing</strain>
    </source>
</reference>
<evidence type="ECO:0000313" key="2">
    <source>
        <dbReference type="EMBL" id="KII65112.1"/>
    </source>
</evidence>
<proteinExistence type="predicted"/>
<sequence length="202" mass="23492">MDGISGLLVSFQYDNTSFIYIHCKLSDFGIVIHIGGCVVATTYHAHLMHNHIIGYIYKFKKNTKYQFSNFNFDLNIDKTDGKYLKFQLNSISIDFVNSTEICEFNDTLPIRYVDSNKNYLLSFCEQNDSQYRIQPEISGPKIPIKTKLNTSSTGNITSKYWLINIVIILFLLMVVLICFKARRWINCSQNIKKLFCKILEYC</sequence>
<dbReference type="EMBL" id="JWZT01004013">
    <property type="protein sequence ID" value="KII65112.1"/>
    <property type="molecule type" value="Genomic_DNA"/>
</dbReference>
<keyword evidence="3" id="KW-1185">Reference proteome</keyword>
<comment type="caution">
    <text evidence="2">The sequence shown here is derived from an EMBL/GenBank/DDBJ whole genome shotgun (WGS) entry which is preliminary data.</text>
</comment>
<dbReference type="Proteomes" id="UP000031668">
    <property type="component" value="Unassembled WGS sequence"/>
</dbReference>
<keyword evidence="1" id="KW-0472">Membrane</keyword>